<dbReference type="KEGG" id="aoz:HUE56_28125"/>
<organism evidence="1 2">
    <name type="scientific">Azospirillum oryzae</name>
    <dbReference type="NCBI Taxonomy" id="286727"/>
    <lineage>
        <taxon>Bacteria</taxon>
        <taxon>Pseudomonadati</taxon>
        <taxon>Pseudomonadota</taxon>
        <taxon>Alphaproteobacteria</taxon>
        <taxon>Rhodospirillales</taxon>
        <taxon>Azospirillaceae</taxon>
        <taxon>Azospirillum</taxon>
    </lineage>
</organism>
<dbReference type="EMBL" id="CP054621">
    <property type="protein sequence ID" value="QKS54323.1"/>
    <property type="molecule type" value="Genomic_DNA"/>
</dbReference>
<keyword evidence="2" id="KW-1185">Reference proteome</keyword>
<dbReference type="AlphaFoldDB" id="A0A6N1ASM3"/>
<protein>
    <submittedName>
        <fullName evidence="1">Uncharacterized protein</fullName>
    </submittedName>
</protein>
<dbReference type="RefSeq" id="WP_174757524.1">
    <property type="nucleotide sequence ID" value="NZ_BSOV01000011.1"/>
</dbReference>
<dbReference type="Proteomes" id="UP000509702">
    <property type="component" value="Plasmid unnamed6"/>
</dbReference>
<evidence type="ECO:0000313" key="2">
    <source>
        <dbReference type="Proteomes" id="UP000509702"/>
    </source>
</evidence>
<reference evidence="1 2" key="1">
    <citation type="submission" date="2020-06" db="EMBL/GenBank/DDBJ databases">
        <title>Complete genome of Azosprillum oryzae KACC14407.</title>
        <authorList>
            <person name="Kim M."/>
            <person name="Park Y.-J."/>
            <person name="Shin J.-H."/>
        </authorList>
    </citation>
    <scope>NUCLEOTIDE SEQUENCE [LARGE SCALE GENOMIC DNA]</scope>
    <source>
        <strain evidence="1 2">KACC 14407</strain>
        <plasmid evidence="1 2">unnamed6</plasmid>
    </source>
</reference>
<proteinExistence type="predicted"/>
<accession>A0A6N1ASM3</accession>
<keyword evidence="1" id="KW-0614">Plasmid</keyword>
<gene>
    <name evidence="1" type="ORF">HUE56_28125</name>
</gene>
<name>A0A6N1ASM3_9PROT</name>
<evidence type="ECO:0000313" key="1">
    <source>
        <dbReference type="EMBL" id="QKS54323.1"/>
    </source>
</evidence>
<geneLocation type="plasmid" evidence="1 2">
    <name>unnamed6</name>
</geneLocation>
<sequence length="55" mass="5977">MTHHVLSPDTAAPCTPPESEAAVERLRALARLLGRMAAREYLARSGEPTQPPKPQ</sequence>